<dbReference type="GO" id="GO:0003677">
    <property type="term" value="F:DNA binding"/>
    <property type="evidence" value="ECO:0007669"/>
    <property type="project" value="InterPro"/>
</dbReference>
<evidence type="ECO:0000313" key="4">
    <source>
        <dbReference type="EMBL" id="GJM63295.1"/>
    </source>
</evidence>
<comment type="caution">
    <text evidence="4">The sequence shown here is derived from an EMBL/GenBank/DDBJ whole genome shotgun (WGS) entry which is preliminary data.</text>
</comment>
<dbReference type="InterPro" id="IPR015943">
    <property type="entry name" value="WD40/YVTN_repeat-like_dom_sf"/>
</dbReference>
<protein>
    <recommendedName>
        <fullName evidence="6">HTH luxR-type domain-containing protein</fullName>
    </recommendedName>
</protein>
<name>A0AAN5AKX0_9BACT</name>
<dbReference type="Gene3D" id="2.130.10.10">
    <property type="entry name" value="YVTN repeat-like/Quinoprotein amine dehydrogenase"/>
    <property type="match status" value="1"/>
</dbReference>
<dbReference type="SUPFAM" id="SSF46894">
    <property type="entry name" value="C-terminal effector domain of the bipartite response regulators"/>
    <property type="match status" value="1"/>
</dbReference>
<dbReference type="AlphaFoldDB" id="A0AAN5AKX0"/>
<evidence type="ECO:0000256" key="1">
    <source>
        <dbReference type="SAM" id="Coils"/>
    </source>
</evidence>
<evidence type="ECO:0000313" key="5">
    <source>
        <dbReference type="Proteomes" id="UP001310022"/>
    </source>
</evidence>
<dbReference type="Proteomes" id="UP001310022">
    <property type="component" value="Unassembled WGS sequence"/>
</dbReference>
<keyword evidence="3" id="KW-0732">Signal</keyword>
<dbReference type="InterPro" id="IPR013783">
    <property type="entry name" value="Ig-like_fold"/>
</dbReference>
<feature type="signal peptide" evidence="3">
    <location>
        <begin position="1"/>
        <end position="22"/>
    </location>
</feature>
<feature type="coiled-coil region" evidence="1">
    <location>
        <begin position="749"/>
        <end position="791"/>
    </location>
</feature>
<keyword evidence="2" id="KW-1133">Transmembrane helix</keyword>
<keyword evidence="2" id="KW-0812">Transmembrane</keyword>
<dbReference type="GO" id="GO:0006355">
    <property type="term" value="P:regulation of DNA-templated transcription"/>
    <property type="evidence" value="ECO:0007669"/>
    <property type="project" value="InterPro"/>
</dbReference>
<sequence>MKNIKTYIALLICLLLANVARARDFVRHFPATQTGGSNINWRIAENEAGEIFVTNNEGLLIFDGFQWELKPWNHKAFHGLSINKEGKIFTGALRNLGYWEKESNKYKYQPAISWAKKEALQNADSWNIIQHGNSTLFNTGHKIVAYQEGEISIQHNEGFLYQINSLGDDLYLAIKDKGLFRRSAQGLQKVSEEAILFVCELKDFGIFGFARGGRVFKMQGNQFTPYEHAVNQPLADARITQVLAHNDRIYIATNNKGLLVMNLATGHFRSINITNILQTNSIHGMHLDRANRLWLATNRGVSLIHFNYPLSFHIDKENIYGVPHGLEYYHGYLYMATNTGLYRKKLNAKALPHFKITNFEKIKGVSDYSVFLKEINGKLYLGYNEGLIQIDQNHQIKAIDHKRAYLNGFSIGNTTIFTSREGIYELRASALKMINPLPNIKDIIQGADGTLWLIPENLFEYVWRGEDLREKFYSINIHHHKITSVFKLAHKTVFATDNGFFVHDFFEEKIKPYTKLNQHAIYTKPILKGEDLGKNLFCLYEKNSLKVLKKENGNWNYINEINFENTNYTINSQFLSIKFLNNNWFGFPLENGLCLVKFREAFKDQKTPYQPQIQAVKSKSPSTIIKNNITIDGAMDELEIQIAQLVSPAIQPVMDYEYQLKGQRVQKRSKEGKLSLPALPKGQYELKVRPYYNIAYPSRPMTIQISVLGHWYQRSWGLGLLLLISTLGLFLFYQLILVLAKRKARIYRLQQIREARKQFAAERRRKEQQRIALLRENVRNTNLELAKAEWKNVKQKQVLTDLQHKISEISPQYRTEFEVLCQQINRTVKRYNAEQKDWDHIHAHFDLSQGLFFETLKEIHPDLTAHDLRLCAYLKMNLSSKEMASLLNIEVKSVEIKRYRLRKKMALTNKEKSLVDYLLELEKVDY</sequence>
<dbReference type="RefSeq" id="WP_338238478.1">
    <property type="nucleotide sequence ID" value="NZ_BQKE01000002.1"/>
</dbReference>
<feature type="transmembrane region" description="Helical" evidence="2">
    <location>
        <begin position="716"/>
        <end position="740"/>
    </location>
</feature>
<keyword evidence="1" id="KW-0175">Coiled coil</keyword>
<dbReference type="SUPFAM" id="SSF63829">
    <property type="entry name" value="Calcium-dependent phosphotriesterase"/>
    <property type="match status" value="1"/>
</dbReference>
<dbReference type="InterPro" id="IPR016032">
    <property type="entry name" value="Sig_transdc_resp-reg_C-effctor"/>
</dbReference>
<evidence type="ECO:0000256" key="2">
    <source>
        <dbReference type="SAM" id="Phobius"/>
    </source>
</evidence>
<accession>A0AAN5AKX0</accession>
<dbReference type="EMBL" id="BQKE01000002">
    <property type="protein sequence ID" value="GJM63295.1"/>
    <property type="molecule type" value="Genomic_DNA"/>
</dbReference>
<keyword evidence="5" id="KW-1185">Reference proteome</keyword>
<keyword evidence="2" id="KW-0472">Membrane</keyword>
<evidence type="ECO:0008006" key="6">
    <source>
        <dbReference type="Google" id="ProtNLM"/>
    </source>
</evidence>
<gene>
    <name evidence="4" type="ORF">PEDI_38470</name>
</gene>
<evidence type="ECO:0000256" key="3">
    <source>
        <dbReference type="SAM" id="SignalP"/>
    </source>
</evidence>
<proteinExistence type="predicted"/>
<dbReference type="Gene3D" id="2.60.40.10">
    <property type="entry name" value="Immunoglobulins"/>
    <property type="match status" value="1"/>
</dbReference>
<organism evidence="4 5">
    <name type="scientific">Persicobacter diffluens</name>
    <dbReference type="NCBI Taxonomy" id="981"/>
    <lineage>
        <taxon>Bacteria</taxon>
        <taxon>Pseudomonadati</taxon>
        <taxon>Bacteroidota</taxon>
        <taxon>Cytophagia</taxon>
        <taxon>Cytophagales</taxon>
        <taxon>Persicobacteraceae</taxon>
        <taxon>Persicobacter</taxon>
    </lineage>
</organism>
<reference evidence="4 5" key="1">
    <citation type="submission" date="2021-12" db="EMBL/GenBank/DDBJ databases">
        <title>Genome sequencing of bacteria with rrn-lacking chromosome and rrn-plasmid.</title>
        <authorList>
            <person name="Anda M."/>
            <person name="Iwasaki W."/>
        </authorList>
    </citation>
    <scope>NUCLEOTIDE SEQUENCE [LARGE SCALE GENOMIC DNA]</scope>
    <source>
        <strain evidence="4 5">NBRC 15940</strain>
    </source>
</reference>
<feature type="chain" id="PRO_5042929395" description="HTH luxR-type domain-containing protein" evidence="3">
    <location>
        <begin position="23"/>
        <end position="926"/>
    </location>
</feature>